<accession>A0A8H6FDQ0</accession>
<dbReference type="InterPro" id="IPR011008">
    <property type="entry name" value="Dimeric_a/b-barrel"/>
</dbReference>
<dbReference type="InterPro" id="IPR051807">
    <property type="entry name" value="Sec-metab_biosynth-assoc"/>
</dbReference>
<dbReference type="RefSeq" id="XP_037153134.1">
    <property type="nucleotide sequence ID" value="XM_037301500.1"/>
</dbReference>
<dbReference type="SUPFAM" id="SSF54909">
    <property type="entry name" value="Dimeric alpha+beta barrel"/>
    <property type="match status" value="1"/>
</dbReference>
<dbReference type="Proteomes" id="UP000593566">
    <property type="component" value="Unassembled WGS sequence"/>
</dbReference>
<evidence type="ECO:0000259" key="1">
    <source>
        <dbReference type="Pfam" id="PF03795"/>
    </source>
</evidence>
<dbReference type="InterPro" id="IPR005545">
    <property type="entry name" value="YCII"/>
</dbReference>
<feature type="domain" description="YCII-related" evidence="1">
    <location>
        <begin position="13"/>
        <end position="106"/>
    </location>
</feature>
<name>A0A8H6FDQ0_9LECA</name>
<dbReference type="PANTHER" id="PTHR33606">
    <property type="entry name" value="PROTEIN YCII"/>
    <property type="match status" value="1"/>
</dbReference>
<dbReference type="PANTHER" id="PTHR33606:SF3">
    <property type="entry name" value="PROTEIN YCII"/>
    <property type="match status" value="1"/>
</dbReference>
<keyword evidence="3" id="KW-1185">Reference proteome</keyword>
<dbReference type="AlphaFoldDB" id="A0A8H6FDQ0"/>
<dbReference type="Pfam" id="PF03795">
    <property type="entry name" value="YCII"/>
    <property type="match status" value="1"/>
</dbReference>
<evidence type="ECO:0000313" key="3">
    <source>
        <dbReference type="Proteomes" id="UP000593566"/>
    </source>
</evidence>
<dbReference type="Gene3D" id="3.30.70.1060">
    <property type="entry name" value="Dimeric alpha+beta barrel"/>
    <property type="match status" value="1"/>
</dbReference>
<dbReference type="EMBL" id="JACCJB010000009">
    <property type="protein sequence ID" value="KAF6224074.1"/>
    <property type="molecule type" value="Genomic_DNA"/>
</dbReference>
<reference evidence="2 3" key="1">
    <citation type="journal article" date="2020" name="Genomics">
        <title>Complete, high-quality genomes from long-read metagenomic sequencing of two wolf lichen thalli reveals enigmatic genome architecture.</title>
        <authorList>
            <person name="McKenzie S.K."/>
            <person name="Walston R.F."/>
            <person name="Allen J.L."/>
        </authorList>
    </citation>
    <scope>NUCLEOTIDE SEQUENCE [LARGE SCALE GENOMIC DNA]</scope>
    <source>
        <strain evidence="2">WasteWater1</strain>
    </source>
</reference>
<sequence length="114" mass="13038">MSSAAIALQKHEWIVILPDHEGVLQKRMQVRPDHLNALHPRIKSGFWKLGGAILEEVIKEAQGPRIKGSIMLAFAESKEDVLKALQEDVYFTQGVWDWNKVQIHPFKSAFRQPL</sequence>
<gene>
    <name evidence="2" type="ORF">HO133_010648</name>
</gene>
<protein>
    <recommendedName>
        <fullName evidence="1">YCII-related domain-containing protein</fullName>
    </recommendedName>
</protein>
<organism evidence="2 3">
    <name type="scientific">Letharia lupina</name>
    <dbReference type="NCBI Taxonomy" id="560253"/>
    <lineage>
        <taxon>Eukaryota</taxon>
        <taxon>Fungi</taxon>
        <taxon>Dikarya</taxon>
        <taxon>Ascomycota</taxon>
        <taxon>Pezizomycotina</taxon>
        <taxon>Lecanoromycetes</taxon>
        <taxon>OSLEUM clade</taxon>
        <taxon>Lecanoromycetidae</taxon>
        <taxon>Lecanorales</taxon>
        <taxon>Lecanorineae</taxon>
        <taxon>Parmeliaceae</taxon>
        <taxon>Letharia</taxon>
    </lineage>
</organism>
<comment type="caution">
    <text evidence="2">The sequence shown here is derived from an EMBL/GenBank/DDBJ whole genome shotgun (WGS) entry which is preliminary data.</text>
</comment>
<proteinExistence type="predicted"/>
<dbReference type="GeneID" id="59339038"/>
<evidence type="ECO:0000313" key="2">
    <source>
        <dbReference type="EMBL" id="KAF6224074.1"/>
    </source>
</evidence>